<feature type="transmembrane region" description="Helical" evidence="3">
    <location>
        <begin position="120"/>
        <end position="141"/>
    </location>
</feature>
<dbReference type="PANTHER" id="PTHR44227">
    <property type="match status" value="1"/>
</dbReference>
<evidence type="ECO:0000256" key="2">
    <source>
        <dbReference type="ARBA" id="ARBA00022803"/>
    </source>
</evidence>
<dbReference type="AlphaFoldDB" id="A0A9X3WZ04"/>
<feature type="transmembrane region" description="Helical" evidence="3">
    <location>
        <begin position="365"/>
        <end position="386"/>
    </location>
</feature>
<dbReference type="GO" id="GO:0000030">
    <property type="term" value="F:mannosyltransferase activity"/>
    <property type="evidence" value="ECO:0007669"/>
    <property type="project" value="TreeGrafter"/>
</dbReference>
<protein>
    <recommendedName>
        <fullName evidence="6">Glycosyltransferase RgtA/B/C/D-like domain-containing protein</fullName>
    </recommendedName>
</protein>
<evidence type="ECO:0000313" key="5">
    <source>
        <dbReference type="Proteomes" id="UP001151081"/>
    </source>
</evidence>
<reference evidence="4 5" key="1">
    <citation type="submission" date="2021-04" db="EMBL/GenBank/DDBJ databases">
        <title>Genome analysis of Polyangium sp.</title>
        <authorList>
            <person name="Li Y."/>
            <person name="Wang J."/>
        </authorList>
    </citation>
    <scope>NUCLEOTIDE SEQUENCE [LARGE SCALE GENOMIC DNA]</scope>
    <source>
        <strain evidence="4 5">SDU14</strain>
    </source>
</reference>
<dbReference type="InterPro" id="IPR052346">
    <property type="entry name" value="O-mannosyl-transferase_TMTC"/>
</dbReference>
<sequence>MNASRRPPASEGARGPRWRWRFLPLAVALLALALYSPALRGGFFEDDWVGMAALEGYDISNARPLDLYRLSSGQAEDVRRLIHDGALPWWTQPDFRFALFRPIASASFLLDHTLFGLEPLGAHVHSLLWFAALLAAVWTLYRRAFEPSIALLSFALFALDEGHWEAVSWVCGRHLLISATLGTLALALALRPSEAAPRRARAASLLLFAGSFVAGEGALQMLPLMVAVELSRDAPLRARLRRAAAPVAITAAYFVLYVLYQRGIRGSGNYADPVDDPLRYALRHVHSLPLLLSDLLAGIPTGASGAAYLLIAIGFAAVAVFVALGRKAFPSVSREERALLGALGIGAIVAILPSLASVLSGRVLLIPSIGIAPCIAVVLRYGYRVAREALGEPRKRRVAWGAVAVVLGVMHLLVPAALIPYVTTKFANFGRSRDDALRSAPVEDDPAADVVVLRAPDPIIGPWGGVTRTMLSGARVHRWWTLSLSPHEHDVARVGPSVLEMSTRGPWLESFQERVFRSRRAVVPAGARVRTGAFEAEVVEAREGVPVRVRFTFDRSLDDPKLRFLSFQDQRLSRITMPPVGETLVLPKLE</sequence>
<name>A0A9X3WZ04_9BACT</name>
<comment type="caution">
    <text evidence="4">The sequence shown here is derived from an EMBL/GenBank/DDBJ whole genome shotgun (WGS) entry which is preliminary data.</text>
</comment>
<evidence type="ECO:0008006" key="6">
    <source>
        <dbReference type="Google" id="ProtNLM"/>
    </source>
</evidence>
<feature type="transmembrane region" description="Helical" evidence="3">
    <location>
        <begin position="243"/>
        <end position="260"/>
    </location>
</feature>
<feature type="transmembrane region" description="Helical" evidence="3">
    <location>
        <begin position="338"/>
        <end position="359"/>
    </location>
</feature>
<gene>
    <name evidence="4" type="ORF">KEG57_09210</name>
</gene>
<dbReference type="RefSeq" id="WP_272419270.1">
    <property type="nucleotide sequence ID" value="NZ_JAGTJJ010000003.1"/>
</dbReference>
<keyword evidence="5" id="KW-1185">Reference proteome</keyword>
<keyword evidence="3" id="KW-1133">Transmembrane helix</keyword>
<evidence type="ECO:0000256" key="3">
    <source>
        <dbReference type="SAM" id="Phobius"/>
    </source>
</evidence>
<dbReference type="EMBL" id="JAGTJJ010000003">
    <property type="protein sequence ID" value="MDC3980672.1"/>
    <property type="molecule type" value="Genomic_DNA"/>
</dbReference>
<feature type="transmembrane region" description="Helical" evidence="3">
    <location>
        <begin position="305"/>
        <end position="326"/>
    </location>
</feature>
<dbReference type="GO" id="GO:0035269">
    <property type="term" value="P:protein O-linked glycosylation via mannose"/>
    <property type="evidence" value="ECO:0007669"/>
    <property type="project" value="TreeGrafter"/>
</dbReference>
<keyword evidence="2" id="KW-0802">TPR repeat</keyword>
<dbReference type="GO" id="GO:0030968">
    <property type="term" value="P:endoplasmic reticulum unfolded protein response"/>
    <property type="evidence" value="ECO:0007669"/>
    <property type="project" value="TreeGrafter"/>
</dbReference>
<feature type="transmembrane region" description="Helical" evidence="3">
    <location>
        <begin position="398"/>
        <end position="422"/>
    </location>
</feature>
<evidence type="ECO:0000313" key="4">
    <source>
        <dbReference type="EMBL" id="MDC3980672.1"/>
    </source>
</evidence>
<keyword evidence="1" id="KW-0677">Repeat</keyword>
<keyword evidence="3" id="KW-0812">Transmembrane</keyword>
<dbReference type="PANTHER" id="PTHR44227:SF3">
    <property type="entry name" value="PROTEIN O-MANNOSYL-TRANSFERASE TMTC4"/>
    <property type="match status" value="1"/>
</dbReference>
<dbReference type="Proteomes" id="UP001151081">
    <property type="component" value="Unassembled WGS sequence"/>
</dbReference>
<proteinExistence type="predicted"/>
<keyword evidence="3" id="KW-0472">Membrane</keyword>
<accession>A0A9X3WZ04</accession>
<evidence type="ECO:0000256" key="1">
    <source>
        <dbReference type="ARBA" id="ARBA00022737"/>
    </source>
</evidence>
<organism evidence="4 5">
    <name type="scientific">Polyangium jinanense</name>
    <dbReference type="NCBI Taxonomy" id="2829994"/>
    <lineage>
        <taxon>Bacteria</taxon>
        <taxon>Pseudomonadati</taxon>
        <taxon>Myxococcota</taxon>
        <taxon>Polyangia</taxon>
        <taxon>Polyangiales</taxon>
        <taxon>Polyangiaceae</taxon>
        <taxon>Polyangium</taxon>
    </lineage>
</organism>